<dbReference type="VEuPathDB" id="VectorBase:HLOH_053329"/>
<evidence type="ECO:0000256" key="1">
    <source>
        <dbReference type="SAM" id="SignalP"/>
    </source>
</evidence>
<reference evidence="2 3" key="1">
    <citation type="journal article" date="2020" name="Cell">
        <title>Large-Scale Comparative Analyses of Tick Genomes Elucidate Their Genetic Diversity and Vector Capacities.</title>
        <authorList>
            <consortium name="Tick Genome and Microbiome Consortium (TIGMIC)"/>
            <person name="Jia N."/>
            <person name="Wang J."/>
            <person name="Shi W."/>
            <person name="Du L."/>
            <person name="Sun Y."/>
            <person name="Zhan W."/>
            <person name="Jiang J.F."/>
            <person name="Wang Q."/>
            <person name="Zhang B."/>
            <person name="Ji P."/>
            <person name="Bell-Sakyi L."/>
            <person name="Cui X.M."/>
            <person name="Yuan T.T."/>
            <person name="Jiang B.G."/>
            <person name="Yang W.F."/>
            <person name="Lam T.T."/>
            <person name="Chang Q.C."/>
            <person name="Ding S.J."/>
            <person name="Wang X.J."/>
            <person name="Zhu J.G."/>
            <person name="Ruan X.D."/>
            <person name="Zhao L."/>
            <person name="Wei J.T."/>
            <person name="Ye R.Z."/>
            <person name="Que T.C."/>
            <person name="Du C.H."/>
            <person name="Zhou Y.H."/>
            <person name="Cheng J.X."/>
            <person name="Dai P.F."/>
            <person name="Guo W.B."/>
            <person name="Han X.H."/>
            <person name="Huang E.J."/>
            <person name="Li L.F."/>
            <person name="Wei W."/>
            <person name="Gao Y.C."/>
            <person name="Liu J.Z."/>
            <person name="Shao H.Z."/>
            <person name="Wang X."/>
            <person name="Wang C.C."/>
            <person name="Yang T.C."/>
            <person name="Huo Q.B."/>
            <person name="Li W."/>
            <person name="Chen H.Y."/>
            <person name="Chen S.E."/>
            <person name="Zhou L.G."/>
            <person name="Ni X.B."/>
            <person name="Tian J.H."/>
            <person name="Sheng Y."/>
            <person name="Liu T."/>
            <person name="Pan Y.S."/>
            <person name="Xia L.Y."/>
            <person name="Li J."/>
            <person name="Zhao F."/>
            <person name="Cao W.C."/>
        </authorList>
    </citation>
    <scope>NUCLEOTIDE SEQUENCE [LARGE SCALE GENOMIC DNA]</scope>
    <source>
        <strain evidence="2">HaeL-2018</strain>
    </source>
</reference>
<proteinExistence type="predicted"/>
<accession>A0A9J6GC73</accession>
<feature type="chain" id="PRO_5039886362" description="Secreted protein" evidence="1">
    <location>
        <begin position="24"/>
        <end position="104"/>
    </location>
</feature>
<protein>
    <recommendedName>
        <fullName evidence="4">Secreted protein</fullName>
    </recommendedName>
</protein>
<evidence type="ECO:0000313" key="2">
    <source>
        <dbReference type="EMBL" id="KAH9373061.1"/>
    </source>
</evidence>
<gene>
    <name evidence="2" type="ORF">HPB48_019047</name>
</gene>
<dbReference type="EMBL" id="JABSTR010000006">
    <property type="protein sequence ID" value="KAH9373061.1"/>
    <property type="molecule type" value="Genomic_DNA"/>
</dbReference>
<name>A0A9J6GC73_HAELO</name>
<dbReference type="Proteomes" id="UP000821853">
    <property type="component" value="Chromosome 4"/>
</dbReference>
<keyword evidence="3" id="KW-1185">Reference proteome</keyword>
<comment type="caution">
    <text evidence="2">The sequence shown here is derived from an EMBL/GenBank/DDBJ whole genome shotgun (WGS) entry which is preliminary data.</text>
</comment>
<keyword evidence="1" id="KW-0732">Signal</keyword>
<evidence type="ECO:0000313" key="3">
    <source>
        <dbReference type="Proteomes" id="UP000821853"/>
    </source>
</evidence>
<dbReference type="OrthoDB" id="6430453at2759"/>
<evidence type="ECO:0008006" key="4">
    <source>
        <dbReference type="Google" id="ProtNLM"/>
    </source>
</evidence>
<sequence length="104" mass="11753">MGTDARLPLLSLLLVCFCGRARPGGFWRLHLSVCELHFHEDDFITTLSHQDEQTGRTIEVKCGRLNLKNGAVPFVVHNCPKYLSSTEVCSESPESKKVRREILL</sequence>
<feature type="signal peptide" evidence="1">
    <location>
        <begin position="1"/>
        <end position="23"/>
    </location>
</feature>
<dbReference type="AlphaFoldDB" id="A0A9J6GC73"/>
<organism evidence="2 3">
    <name type="scientific">Haemaphysalis longicornis</name>
    <name type="common">Bush tick</name>
    <dbReference type="NCBI Taxonomy" id="44386"/>
    <lineage>
        <taxon>Eukaryota</taxon>
        <taxon>Metazoa</taxon>
        <taxon>Ecdysozoa</taxon>
        <taxon>Arthropoda</taxon>
        <taxon>Chelicerata</taxon>
        <taxon>Arachnida</taxon>
        <taxon>Acari</taxon>
        <taxon>Parasitiformes</taxon>
        <taxon>Ixodida</taxon>
        <taxon>Ixodoidea</taxon>
        <taxon>Ixodidae</taxon>
        <taxon>Haemaphysalinae</taxon>
        <taxon>Haemaphysalis</taxon>
    </lineage>
</organism>